<comment type="caution">
    <text evidence="3">The sequence shown here is derived from an EMBL/GenBank/DDBJ whole genome shotgun (WGS) entry which is preliminary data.</text>
</comment>
<dbReference type="RefSeq" id="WP_345304728.1">
    <property type="nucleotide sequence ID" value="NZ_BAABJE010000027.1"/>
</dbReference>
<feature type="domain" description="UspA" evidence="2">
    <location>
        <begin position="199"/>
        <end position="278"/>
    </location>
</feature>
<sequence length="280" mass="30110">MIKDLLIPYVNAESEGAPVAAAIAIAQTFEAHVAMLVTVDVPAPMPSDWGAMAYDIYARLHEEARRRAEGRADALRARFANAEVPVEVRIAEAVSVYPQNTAAMHARHADLTVLPTMPRDGVENMLVHDCFHDVLRHSGRPVLAVPAGNLSTMPPRRAVIAWKPTREAARAVADAMPLLRMADAVDVLVVDPVVGEAGHGSEPGADIAAHLARHGLKVDVVTRPRMNFSVAYALLDHARNVGADLLVAGGYGHSRLREAMLGGTTRELLQTAHLPVLFAH</sequence>
<keyword evidence="4" id="KW-1185">Reference proteome</keyword>
<evidence type="ECO:0000313" key="3">
    <source>
        <dbReference type="EMBL" id="GAA4805974.1"/>
    </source>
</evidence>
<organism evidence="3 4">
    <name type="scientific">Lysobacter hankyongensis</name>
    <dbReference type="NCBI Taxonomy" id="1176535"/>
    <lineage>
        <taxon>Bacteria</taxon>
        <taxon>Pseudomonadati</taxon>
        <taxon>Pseudomonadota</taxon>
        <taxon>Gammaproteobacteria</taxon>
        <taxon>Lysobacterales</taxon>
        <taxon>Lysobacteraceae</taxon>
        <taxon>Lysobacter</taxon>
    </lineage>
</organism>
<dbReference type="PANTHER" id="PTHR46268">
    <property type="entry name" value="STRESS RESPONSE PROTEIN NHAX"/>
    <property type="match status" value="1"/>
</dbReference>
<dbReference type="InterPro" id="IPR006015">
    <property type="entry name" value="Universal_stress_UspA"/>
</dbReference>
<dbReference type="Gene3D" id="3.40.50.12370">
    <property type="match status" value="1"/>
</dbReference>
<evidence type="ECO:0000259" key="2">
    <source>
        <dbReference type="Pfam" id="PF00582"/>
    </source>
</evidence>
<dbReference type="InterPro" id="IPR006016">
    <property type="entry name" value="UspA"/>
</dbReference>
<reference evidence="4" key="1">
    <citation type="journal article" date="2019" name="Int. J. Syst. Evol. Microbiol.">
        <title>The Global Catalogue of Microorganisms (GCM) 10K type strain sequencing project: providing services to taxonomists for standard genome sequencing and annotation.</title>
        <authorList>
            <consortium name="The Broad Institute Genomics Platform"/>
            <consortium name="The Broad Institute Genome Sequencing Center for Infectious Disease"/>
            <person name="Wu L."/>
            <person name="Ma J."/>
        </authorList>
    </citation>
    <scope>NUCLEOTIDE SEQUENCE [LARGE SCALE GENOMIC DNA]</scope>
    <source>
        <strain evidence="4">JCM 18204</strain>
    </source>
</reference>
<evidence type="ECO:0000256" key="1">
    <source>
        <dbReference type="ARBA" id="ARBA00008791"/>
    </source>
</evidence>
<dbReference type="PRINTS" id="PR01438">
    <property type="entry name" value="UNVRSLSTRESS"/>
</dbReference>
<dbReference type="Pfam" id="PF00582">
    <property type="entry name" value="Usp"/>
    <property type="match status" value="2"/>
</dbReference>
<gene>
    <name evidence="3" type="ORF">GCM10023307_35690</name>
</gene>
<dbReference type="Proteomes" id="UP001499959">
    <property type="component" value="Unassembled WGS sequence"/>
</dbReference>
<feature type="domain" description="UspA" evidence="2">
    <location>
        <begin position="1"/>
        <end position="146"/>
    </location>
</feature>
<name>A0ABP9C838_9GAMM</name>
<dbReference type="PANTHER" id="PTHR46268:SF15">
    <property type="entry name" value="UNIVERSAL STRESS PROTEIN HP_0031"/>
    <property type="match status" value="1"/>
</dbReference>
<dbReference type="CDD" id="cd00293">
    <property type="entry name" value="USP-like"/>
    <property type="match status" value="1"/>
</dbReference>
<dbReference type="SUPFAM" id="SSF52402">
    <property type="entry name" value="Adenine nucleotide alpha hydrolases-like"/>
    <property type="match status" value="2"/>
</dbReference>
<protein>
    <submittedName>
        <fullName evidence="3">Universal stress protein</fullName>
    </submittedName>
</protein>
<evidence type="ECO:0000313" key="4">
    <source>
        <dbReference type="Proteomes" id="UP001499959"/>
    </source>
</evidence>
<dbReference type="EMBL" id="BAABJE010000027">
    <property type="protein sequence ID" value="GAA4805974.1"/>
    <property type="molecule type" value="Genomic_DNA"/>
</dbReference>
<accession>A0ABP9C838</accession>
<proteinExistence type="inferred from homology"/>
<comment type="similarity">
    <text evidence="1">Belongs to the universal stress protein A family.</text>
</comment>